<organism evidence="1">
    <name type="scientific">Anguilla anguilla</name>
    <name type="common">European freshwater eel</name>
    <name type="synonym">Muraena anguilla</name>
    <dbReference type="NCBI Taxonomy" id="7936"/>
    <lineage>
        <taxon>Eukaryota</taxon>
        <taxon>Metazoa</taxon>
        <taxon>Chordata</taxon>
        <taxon>Craniata</taxon>
        <taxon>Vertebrata</taxon>
        <taxon>Euteleostomi</taxon>
        <taxon>Actinopterygii</taxon>
        <taxon>Neopterygii</taxon>
        <taxon>Teleostei</taxon>
        <taxon>Anguilliformes</taxon>
        <taxon>Anguillidae</taxon>
        <taxon>Anguilla</taxon>
    </lineage>
</organism>
<sequence>MRSHSGLILQDQLRRAELNSGAPANGTQHQCSKLALRGTQHTPEKKVNCRKQDTSVEQKLKIRLHQLRSSSHLHRETRCLE</sequence>
<reference evidence="1" key="2">
    <citation type="journal article" date="2015" name="Fish Shellfish Immunol.">
        <title>Early steps in the European eel (Anguilla anguilla)-Vibrio vulnificus interaction in the gills: Role of the RtxA13 toxin.</title>
        <authorList>
            <person name="Callol A."/>
            <person name="Pajuelo D."/>
            <person name="Ebbesson L."/>
            <person name="Teles M."/>
            <person name="MacKenzie S."/>
            <person name="Amaro C."/>
        </authorList>
    </citation>
    <scope>NUCLEOTIDE SEQUENCE</scope>
</reference>
<protein>
    <submittedName>
        <fullName evidence="1">Uncharacterized protein</fullName>
    </submittedName>
</protein>
<dbReference type="EMBL" id="GBXM01043067">
    <property type="protein sequence ID" value="JAH65510.1"/>
    <property type="molecule type" value="Transcribed_RNA"/>
</dbReference>
<proteinExistence type="predicted"/>
<reference evidence="1" key="1">
    <citation type="submission" date="2014-11" db="EMBL/GenBank/DDBJ databases">
        <authorList>
            <person name="Amaro Gonzalez C."/>
        </authorList>
    </citation>
    <scope>NUCLEOTIDE SEQUENCE</scope>
</reference>
<name>A0A0E9UJR6_ANGAN</name>
<dbReference type="AlphaFoldDB" id="A0A0E9UJR6"/>
<accession>A0A0E9UJR6</accession>
<evidence type="ECO:0000313" key="1">
    <source>
        <dbReference type="EMBL" id="JAH65510.1"/>
    </source>
</evidence>